<dbReference type="GO" id="GO:0005524">
    <property type="term" value="F:ATP binding"/>
    <property type="evidence" value="ECO:0007669"/>
    <property type="project" value="UniProtKB-KW"/>
</dbReference>
<dbReference type="PANTHER" id="PTHR20953:SF14">
    <property type="entry name" value="PROTEIN SEEDLING PLASTID DEVELOPMENT 1"/>
    <property type="match status" value="1"/>
</dbReference>
<protein>
    <submittedName>
        <fullName evidence="8">Putative Glycine-rich RNA-binding protein RZ1C</fullName>
    </submittedName>
</protein>
<keyword evidence="9" id="KW-1185">Reference proteome</keyword>
<dbReference type="InterPro" id="IPR036875">
    <property type="entry name" value="Znf_CCHC_sf"/>
</dbReference>
<feature type="domain" description="CCHC-type" evidence="7">
    <location>
        <begin position="887"/>
        <end position="902"/>
    </location>
</feature>
<dbReference type="OrthoDB" id="26838at2759"/>
<keyword evidence="2" id="KW-0067">ATP-binding</keyword>
<dbReference type="Gene3D" id="4.10.60.10">
    <property type="entry name" value="Zinc finger, CCHC-type"/>
    <property type="match status" value="1"/>
</dbReference>
<proteinExistence type="predicted"/>
<dbReference type="SMART" id="SM00360">
    <property type="entry name" value="RRM"/>
    <property type="match status" value="1"/>
</dbReference>
<evidence type="ECO:0000313" key="8">
    <source>
        <dbReference type="EMBL" id="KAG1368829.1"/>
    </source>
</evidence>
<reference evidence="8" key="1">
    <citation type="journal article" date="2017" name="Gigascience">
        <title>The genome draft of coconut (Cocos nucifera).</title>
        <authorList>
            <person name="Xiao Y."/>
            <person name="Xu P."/>
            <person name="Fan H."/>
            <person name="Baudouin L."/>
            <person name="Xia W."/>
            <person name="Bocs S."/>
            <person name="Xu J."/>
            <person name="Li Q."/>
            <person name="Guo A."/>
            <person name="Zhou L."/>
            <person name="Li J."/>
            <person name="Wu Y."/>
            <person name="Ma Z."/>
            <person name="Armero A."/>
            <person name="Issali A.E."/>
            <person name="Liu N."/>
            <person name="Peng M."/>
            <person name="Yang Y."/>
        </authorList>
    </citation>
    <scope>NUCLEOTIDE SEQUENCE</scope>
    <source>
        <tissue evidence="8">Spear leaf of Hainan Tall coconut</tissue>
    </source>
</reference>
<feature type="compositionally biased region" description="Gly residues" evidence="5">
    <location>
        <begin position="1019"/>
        <end position="1031"/>
    </location>
</feature>
<dbReference type="PROSITE" id="PS50158">
    <property type="entry name" value="ZF_CCHC"/>
    <property type="match status" value="1"/>
</dbReference>
<keyword evidence="3" id="KW-0479">Metal-binding</keyword>
<keyword evidence="4" id="KW-0694">RNA-binding</keyword>
<organism evidence="8 9">
    <name type="scientific">Cocos nucifera</name>
    <name type="common">Coconut palm</name>
    <dbReference type="NCBI Taxonomy" id="13894"/>
    <lineage>
        <taxon>Eukaryota</taxon>
        <taxon>Viridiplantae</taxon>
        <taxon>Streptophyta</taxon>
        <taxon>Embryophyta</taxon>
        <taxon>Tracheophyta</taxon>
        <taxon>Spermatophyta</taxon>
        <taxon>Magnoliopsida</taxon>
        <taxon>Liliopsida</taxon>
        <taxon>Arecaceae</taxon>
        <taxon>Arecoideae</taxon>
        <taxon>Cocoseae</taxon>
        <taxon>Attaleinae</taxon>
        <taxon>Cocos</taxon>
    </lineage>
</organism>
<evidence type="ECO:0000256" key="5">
    <source>
        <dbReference type="SAM" id="MobiDB-lite"/>
    </source>
</evidence>
<dbReference type="InterPro" id="IPR012677">
    <property type="entry name" value="Nucleotide-bd_a/b_plait_sf"/>
</dbReference>
<evidence type="ECO:0000313" key="9">
    <source>
        <dbReference type="Proteomes" id="UP000797356"/>
    </source>
</evidence>
<reference evidence="8" key="2">
    <citation type="submission" date="2019-07" db="EMBL/GenBank/DDBJ databases">
        <authorList>
            <person name="Yang Y."/>
            <person name="Bocs S."/>
            <person name="Baudouin L."/>
        </authorList>
    </citation>
    <scope>NUCLEOTIDE SEQUENCE</scope>
    <source>
        <tissue evidence="8">Spear leaf of Hainan Tall coconut</tissue>
    </source>
</reference>
<gene>
    <name evidence="8" type="ORF">COCNU_14G012970</name>
</gene>
<dbReference type="GO" id="GO:0003723">
    <property type="term" value="F:RNA binding"/>
    <property type="evidence" value="ECO:0007669"/>
    <property type="project" value="UniProtKB-UniRule"/>
</dbReference>
<name>A0A8K0NCT4_COCNU</name>
<dbReference type="CDD" id="cd02645">
    <property type="entry name" value="R3H_AAA"/>
    <property type="match status" value="1"/>
</dbReference>
<dbReference type="SMART" id="SM00382">
    <property type="entry name" value="AAA"/>
    <property type="match status" value="1"/>
</dbReference>
<dbReference type="PROSITE" id="PS50102">
    <property type="entry name" value="RRM"/>
    <property type="match status" value="1"/>
</dbReference>
<dbReference type="InterPro" id="IPR034081">
    <property type="entry name" value="R3H_AAA"/>
</dbReference>
<dbReference type="Gene3D" id="3.30.70.330">
    <property type="match status" value="1"/>
</dbReference>
<dbReference type="Proteomes" id="UP000797356">
    <property type="component" value="Chromosome 14"/>
</dbReference>
<feature type="compositionally biased region" description="Basic and acidic residues" evidence="5">
    <location>
        <begin position="998"/>
        <end position="1008"/>
    </location>
</feature>
<keyword evidence="1" id="KW-0547">Nucleotide-binding</keyword>
<dbReference type="Pfam" id="PF25516">
    <property type="entry name" value="PTPase"/>
    <property type="match status" value="1"/>
</dbReference>
<dbReference type="SMART" id="SM00343">
    <property type="entry name" value="ZnF_C2HC"/>
    <property type="match status" value="1"/>
</dbReference>
<evidence type="ECO:0000256" key="2">
    <source>
        <dbReference type="ARBA" id="ARBA00022840"/>
    </source>
</evidence>
<dbReference type="InterPro" id="IPR003593">
    <property type="entry name" value="AAA+_ATPase"/>
</dbReference>
<dbReference type="SUPFAM" id="SSF52540">
    <property type="entry name" value="P-loop containing nucleoside triphosphate hydrolases"/>
    <property type="match status" value="1"/>
</dbReference>
<dbReference type="AlphaFoldDB" id="A0A8K0NCT4"/>
<dbReference type="Pfam" id="PF00098">
    <property type="entry name" value="zf-CCHC"/>
    <property type="match status" value="1"/>
</dbReference>
<dbReference type="CDD" id="cd00009">
    <property type="entry name" value="AAA"/>
    <property type="match status" value="1"/>
</dbReference>
<comment type="caution">
    <text evidence="8">The sequence shown here is derived from an EMBL/GenBank/DDBJ whole genome shotgun (WGS) entry which is preliminary data.</text>
</comment>
<dbReference type="Pfam" id="PF00076">
    <property type="entry name" value="RRM_1"/>
    <property type="match status" value="1"/>
</dbReference>
<evidence type="ECO:0000256" key="1">
    <source>
        <dbReference type="ARBA" id="ARBA00022741"/>
    </source>
</evidence>
<keyword evidence="3" id="KW-0863">Zinc-finger</keyword>
<dbReference type="InterPro" id="IPR000504">
    <property type="entry name" value="RRM_dom"/>
</dbReference>
<dbReference type="PANTHER" id="PTHR20953">
    <property type="entry name" value="KINASE-RELATED"/>
    <property type="match status" value="1"/>
</dbReference>
<sequence length="1066" mass="117087">MLKALSSTSSHLSKTSSSFSYLQTQTSSLLVCSSFHRFPGFRKAVASPIPAPSPPSIRRPDGDRCSPWSTSNSVSTSKSRRDGTGSVSDELQLFLEVVPPRLRRDLARHGEIRELIEVVMDLGRKPIARFPSGDWIISEQPVALDDLRDAVSKVGDFADDNRSGINHSLHRISAIRNRKMQIIGLTCRVGRAISGSAETIRDLVEGGGSILVIGPPGVGKTTLIREIARVLADKHMKRVVVVDTSNEIGGDGDVPHSGIGRARRMQVPNVNMQHDVSLRSHTLVLIDESLSIYILKVMIEAVENHMPEVIIIDEIGTELEAMAASTIAQRGVQLVGTAHGVTIESIIKNPCLQMLVGGIESVTLGDDEARKRKVQKTILERKGPSTFTCAVEMISKTECRVHHKLEATVDAILAELQTPFEHDLCIRVLKSTKFQDIGQIRLFMSDVSLEAGKSPLFEVRKVDFKTSNSTNSVPILEISHEQESSISCKNDVNTGTVPQQDNYDSTAIHTKKGKNKASSSRRSPVHVHTYQILEADLLQVAKVMGFENEIDVTDDIGTANTILASSSELKQNPWIRSVAKYHQLPVFVIKTNTMAQIVKAVKMILGMDAVGSLSNASVNHMAKDIEIEDDAPRRKPSLEEVDALEEVRLAIEYIVIPGREPVELLPRCSEIIARQLELVESYQLAAEKTGTELNSRLQILPMRLNKKNSSIRGSHSCFFLDPSEEGFILKMSHKEESRIFVGGLSWETGERRLEQEFGRFGKVLEAQVFLLLQIDLSYDLLSVLTRLLPKFHNIVSDHQVMLERDTGRPRGFGFVTFAEPRAVEDAIREMHNQELDGRVISVNKAQPKMTSDDTGYGYGGGGYSSGGRGGYRGGGGDGTPPIGHGDCFKCGRPGHWARECPSAGGGGGRFSSRSRFGGGGGGGGRGERFGGSDRYHDRYMDDRYDGGRYGDRDRLDRDSRYGGVRDRYANDRYPPAGDRIYGDRYAVGPDRYPQNGYGKERGYDRDGPRGGSSYDRYGPRGGGSDRYGSGGPAHALKVGMDIKKPGGSFLFGERLGQAVELSGYMF</sequence>
<feature type="region of interest" description="Disordered" evidence="5">
    <location>
        <begin position="49"/>
        <end position="85"/>
    </location>
</feature>
<feature type="domain" description="RRM" evidence="6">
    <location>
        <begin position="737"/>
        <end position="847"/>
    </location>
</feature>
<accession>A0A8K0NCT4</accession>
<dbReference type="SUPFAM" id="SSF54928">
    <property type="entry name" value="RNA-binding domain, RBD"/>
    <property type="match status" value="1"/>
</dbReference>
<dbReference type="EMBL" id="CM017885">
    <property type="protein sequence ID" value="KAG1368829.1"/>
    <property type="molecule type" value="Genomic_DNA"/>
</dbReference>
<dbReference type="Gene3D" id="3.40.50.300">
    <property type="entry name" value="P-loop containing nucleotide triphosphate hydrolases"/>
    <property type="match status" value="1"/>
</dbReference>
<feature type="region of interest" description="Disordered" evidence="5">
    <location>
        <begin position="903"/>
        <end position="1031"/>
    </location>
</feature>
<dbReference type="InterPro" id="IPR027417">
    <property type="entry name" value="P-loop_NTPase"/>
</dbReference>
<feature type="compositionally biased region" description="Basic and acidic residues" evidence="5">
    <location>
        <begin position="925"/>
        <end position="970"/>
    </location>
</feature>
<dbReference type="InterPro" id="IPR045735">
    <property type="entry name" value="Spore_III_AA_AAA+_ATPase"/>
</dbReference>
<feature type="compositionally biased region" description="Low complexity" evidence="5">
    <location>
        <begin position="66"/>
        <end position="77"/>
    </location>
</feature>
<evidence type="ECO:0000259" key="6">
    <source>
        <dbReference type="PROSITE" id="PS50102"/>
    </source>
</evidence>
<evidence type="ECO:0000256" key="4">
    <source>
        <dbReference type="PROSITE-ProRule" id="PRU00176"/>
    </source>
</evidence>
<evidence type="ECO:0000259" key="7">
    <source>
        <dbReference type="PROSITE" id="PS50158"/>
    </source>
</evidence>
<dbReference type="InterPro" id="IPR035979">
    <property type="entry name" value="RBD_domain_sf"/>
</dbReference>
<keyword evidence="3" id="KW-0862">Zinc</keyword>
<dbReference type="InterPro" id="IPR001878">
    <property type="entry name" value="Znf_CCHC"/>
</dbReference>
<dbReference type="SUPFAM" id="SSF57756">
    <property type="entry name" value="Retrovirus zinc finger-like domains"/>
    <property type="match status" value="1"/>
</dbReference>
<dbReference type="GO" id="GO:0008270">
    <property type="term" value="F:zinc ion binding"/>
    <property type="evidence" value="ECO:0007669"/>
    <property type="project" value="UniProtKB-KW"/>
</dbReference>
<dbReference type="InterPro" id="IPR058670">
    <property type="entry name" value="PTPase_dom"/>
</dbReference>
<evidence type="ECO:0000256" key="3">
    <source>
        <dbReference type="PROSITE-ProRule" id="PRU00047"/>
    </source>
</evidence>
<dbReference type="Pfam" id="PF19568">
    <property type="entry name" value="Spore_III_AA"/>
    <property type="match status" value="1"/>
</dbReference>